<dbReference type="InterPro" id="IPR016169">
    <property type="entry name" value="FAD-bd_PCMH_sub2"/>
</dbReference>
<feature type="compositionally biased region" description="Acidic residues" evidence="10">
    <location>
        <begin position="443"/>
        <end position="453"/>
    </location>
</feature>
<dbReference type="Pfam" id="PF01595">
    <property type="entry name" value="CNNM"/>
    <property type="match status" value="1"/>
</dbReference>
<gene>
    <name evidence="13" type="ORF">BINDI_0686</name>
</gene>
<dbReference type="SUPFAM" id="SSF56176">
    <property type="entry name" value="FAD-binding/transporter-associated domain-like"/>
    <property type="match status" value="1"/>
</dbReference>
<dbReference type="Pfam" id="PF00571">
    <property type="entry name" value="CBS"/>
    <property type="match status" value="2"/>
</dbReference>
<keyword evidence="6 11" id="KW-1133">Transmembrane helix</keyword>
<evidence type="ECO:0000256" key="6">
    <source>
        <dbReference type="ARBA" id="ARBA00022989"/>
    </source>
</evidence>
<feature type="transmembrane region" description="Helical" evidence="11">
    <location>
        <begin position="109"/>
        <end position="131"/>
    </location>
</feature>
<dbReference type="PROSITE" id="PS51371">
    <property type="entry name" value="CBS"/>
    <property type="match status" value="2"/>
</dbReference>
<dbReference type="PANTHER" id="PTHR22777:SF32">
    <property type="entry name" value="UPF0053 INNER MEMBRANE PROTEIN YFJD"/>
    <property type="match status" value="1"/>
</dbReference>
<keyword evidence="14" id="KW-1185">Reference proteome</keyword>
<dbReference type="OrthoDB" id="110231at2"/>
<name>A0A087VUE6_9BIFI</name>
<dbReference type="Pfam" id="PF03471">
    <property type="entry name" value="CorC_HlyC"/>
    <property type="match status" value="1"/>
</dbReference>
<accession>A0A087VUE6</accession>
<evidence type="ECO:0000259" key="12">
    <source>
        <dbReference type="PROSITE" id="PS51371"/>
    </source>
</evidence>
<evidence type="ECO:0000256" key="4">
    <source>
        <dbReference type="ARBA" id="ARBA00022692"/>
    </source>
</evidence>
<keyword evidence="7 9" id="KW-0129">CBS domain</keyword>
<evidence type="ECO:0000256" key="11">
    <source>
        <dbReference type="SAM" id="Phobius"/>
    </source>
</evidence>
<evidence type="ECO:0000256" key="5">
    <source>
        <dbReference type="ARBA" id="ARBA00022737"/>
    </source>
</evidence>
<dbReference type="InterPro" id="IPR002550">
    <property type="entry name" value="CNNM"/>
</dbReference>
<dbReference type="Gene3D" id="3.30.465.10">
    <property type="match status" value="1"/>
</dbReference>
<proteinExistence type="inferred from homology"/>
<feature type="region of interest" description="Disordered" evidence="10">
    <location>
        <begin position="443"/>
        <end position="463"/>
    </location>
</feature>
<dbReference type="RefSeq" id="WP_033490138.1">
    <property type="nucleotide sequence ID" value="NZ_CP006018.1"/>
</dbReference>
<protein>
    <submittedName>
        <fullName evidence="13">CBS domain containing protein</fullName>
    </submittedName>
</protein>
<keyword evidence="3" id="KW-1003">Cell membrane</keyword>
<dbReference type="CDD" id="cd04590">
    <property type="entry name" value="CBS_pair_CorC_HlyC_assoc"/>
    <property type="match status" value="1"/>
</dbReference>
<evidence type="ECO:0000256" key="9">
    <source>
        <dbReference type="PROSITE-ProRule" id="PRU00703"/>
    </source>
</evidence>
<dbReference type="SMART" id="SM00116">
    <property type="entry name" value="CBS"/>
    <property type="match status" value="2"/>
</dbReference>
<dbReference type="SMART" id="SM01091">
    <property type="entry name" value="CorC_HlyC"/>
    <property type="match status" value="1"/>
</dbReference>
<dbReference type="Proteomes" id="UP000028569">
    <property type="component" value="Chromosome"/>
</dbReference>
<feature type="domain" description="CBS" evidence="12">
    <location>
        <begin position="228"/>
        <end position="289"/>
    </location>
</feature>
<comment type="similarity">
    <text evidence="2">Belongs to the UPF0053 family.</text>
</comment>
<dbReference type="InterPro" id="IPR044751">
    <property type="entry name" value="Ion_transp-like_CBS"/>
</dbReference>
<dbReference type="InterPro" id="IPR046342">
    <property type="entry name" value="CBS_dom_sf"/>
</dbReference>
<keyword evidence="4 11" id="KW-0812">Transmembrane</keyword>
<dbReference type="HOGENOM" id="CLU_015237_4_2_11"/>
<dbReference type="GO" id="GO:0005886">
    <property type="term" value="C:plasma membrane"/>
    <property type="evidence" value="ECO:0007669"/>
    <property type="project" value="UniProtKB-SubCell"/>
</dbReference>
<keyword evidence="8 11" id="KW-0472">Membrane</keyword>
<evidence type="ECO:0000256" key="7">
    <source>
        <dbReference type="ARBA" id="ARBA00023122"/>
    </source>
</evidence>
<dbReference type="AlphaFoldDB" id="A0A087VUE6"/>
<organism evidence="13 14">
    <name type="scientific">Bifidobacterium [indicum] DSM 20214 = LMG 11587</name>
    <dbReference type="NCBI Taxonomy" id="1341694"/>
    <lineage>
        <taxon>Bacteria</taxon>
        <taxon>Bacillati</taxon>
        <taxon>Actinomycetota</taxon>
        <taxon>Actinomycetes</taxon>
        <taxon>Bifidobacteriales</taxon>
        <taxon>Bifidobacteriaceae</taxon>
        <taxon>Bifidobacterium</taxon>
    </lineage>
</organism>
<dbReference type="KEGG" id="bii:BINDI_0686"/>
<dbReference type="SUPFAM" id="SSF54631">
    <property type="entry name" value="CBS-domain pair"/>
    <property type="match status" value="1"/>
</dbReference>
<evidence type="ECO:0000313" key="14">
    <source>
        <dbReference type="Proteomes" id="UP000028569"/>
    </source>
</evidence>
<evidence type="ECO:0000256" key="8">
    <source>
        <dbReference type="ARBA" id="ARBA00023136"/>
    </source>
</evidence>
<dbReference type="EMBL" id="CP006018">
    <property type="protein sequence ID" value="AIC91961.1"/>
    <property type="molecule type" value="Genomic_DNA"/>
</dbReference>
<evidence type="ECO:0000256" key="10">
    <source>
        <dbReference type="SAM" id="MobiDB-lite"/>
    </source>
</evidence>
<evidence type="ECO:0000256" key="2">
    <source>
        <dbReference type="ARBA" id="ARBA00006337"/>
    </source>
</evidence>
<dbReference type="GO" id="GO:0050660">
    <property type="term" value="F:flavin adenine dinucleotide binding"/>
    <property type="evidence" value="ECO:0007669"/>
    <property type="project" value="InterPro"/>
</dbReference>
<feature type="transmembrane region" description="Helical" evidence="11">
    <location>
        <begin position="143"/>
        <end position="160"/>
    </location>
</feature>
<evidence type="ECO:0000313" key="13">
    <source>
        <dbReference type="EMBL" id="AIC91961.1"/>
    </source>
</evidence>
<dbReference type="Gene3D" id="3.10.580.10">
    <property type="entry name" value="CBS-domain"/>
    <property type="match status" value="1"/>
</dbReference>
<feature type="domain" description="CBS" evidence="12">
    <location>
        <begin position="295"/>
        <end position="352"/>
    </location>
</feature>
<keyword evidence="5" id="KW-0677">Repeat</keyword>
<feature type="transmembrane region" description="Helical" evidence="11">
    <location>
        <begin position="84"/>
        <end position="103"/>
    </location>
</feature>
<sequence>MTNRSILILVALALVVLILVGLSLILAAAEGSVTRVTRSSLNNLILGLQTDQDLSQFSRMKRIDRIHKAQKLISQRQATSSGCAYFRIICDILIGLLVGGMTQVAGFPVWEQVVCGLVAAVLVAMISVTIGPRRNGAKQPLEILLRYVRIISIAVRLAPFKKRRMNGSVSMGSRRSDLSDDEELEKIQIEQGRAMVDQLVEAGAFDPEISEMLKNVLTLSTTLTREIMVPRTDMICMGKDTSPEAALKLFSRSGFSRIPVIGEDMDDLIGVVYLKDVVRAISLGRRKDEGSIESFVREPVLVPESKPVDDLFHYMQKSRHHLAVVVDEYGGIAGLVTIEDAIEQIVGELEDEHDRVQHDQPKQVGPHTWSLPARTSIADLEELFEIDIDEDDVDTVYGLLTKLLGSVPVEGSSAVTRGIRLTAADATGRRKKIAAIIVEPADDSDITLEEEPMGQEVAGNEQN</sequence>
<feature type="transmembrane region" description="Helical" evidence="11">
    <location>
        <begin position="6"/>
        <end position="29"/>
    </location>
</feature>
<dbReference type="FunFam" id="3.10.580.10:FF:000002">
    <property type="entry name" value="Magnesium/cobalt efflux protein CorC"/>
    <property type="match status" value="1"/>
</dbReference>
<dbReference type="InterPro" id="IPR000644">
    <property type="entry name" value="CBS_dom"/>
</dbReference>
<dbReference type="InterPro" id="IPR005170">
    <property type="entry name" value="Transptr-assoc_dom"/>
</dbReference>
<reference evidence="13 14" key="1">
    <citation type="journal article" date="2014" name="Appl. Environ. Microbiol.">
        <title>Genomic encyclopedia of type strains of the genus Bifidobacterium.</title>
        <authorList>
            <person name="Milani C."/>
            <person name="Lugli G.A."/>
            <person name="Duranti S."/>
            <person name="Turroni F."/>
            <person name="Bottacini F."/>
            <person name="Mangifesta M."/>
            <person name="Sanchez B."/>
            <person name="Viappiani A."/>
            <person name="Mancabelli L."/>
            <person name="Taminiau B."/>
            <person name="Delcenserie V."/>
            <person name="Barrangou R."/>
            <person name="Margolles A."/>
            <person name="van Sinderen D."/>
            <person name="Ventura M."/>
        </authorList>
    </citation>
    <scope>NUCLEOTIDE SEQUENCE [LARGE SCALE GENOMIC DNA]</scope>
    <source>
        <strain evidence="13 14">LMG 11587</strain>
    </source>
</reference>
<dbReference type="PANTHER" id="PTHR22777">
    <property type="entry name" value="HEMOLYSIN-RELATED"/>
    <property type="match status" value="1"/>
</dbReference>
<dbReference type="InterPro" id="IPR036318">
    <property type="entry name" value="FAD-bd_PCMH-like_sf"/>
</dbReference>
<comment type="subcellular location">
    <subcellularLocation>
        <location evidence="1">Cell membrane</location>
        <topology evidence="1">Multi-pass membrane protein</topology>
    </subcellularLocation>
</comment>
<evidence type="ECO:0000256" key="3">
    <source>
        <dbReference type="ARBA" id="ARBA00022475"/>
    </source>
</evidence>
<evidence type="ECO:0000256" key="1">
    <source>
        <dbReference type="ARBA" id="ARBA00004651"/>
    </source>
</evidence>